<accession>A0A0G2IBZ8</accession>
<evidence type="ECO:0000259" key="1">
    <source>
        <dbReference type="Pfam" id="PF09362"/>
    </source>
</evidence>
<organism evidence="2 3">
    <name type="scientific">[Emmonsia] crescens</name>
    <dbReference type="NCBI Taxonomy" id="73230"/>
    <lineage>
        <taxon>Eukaryota</taxon>
        <taxon>Fungi</taxon>
        <taxon>Dikarya</taxon>
        <taxon>Ascomycota</taxon>
        <taxon>Pezizomycotina</taxon>
        <taxon>Eurotiomycetes</taxon>
        <taxon>Eurotiomycetidae</taxon>
        <taxon>Onygenales</taxon>
        <taxon>Ajellomycetaceae</taxon>
        <taxon>Emergomyces</taxon>
    </lineage>
</organism>
<gene>
    <name evidence="2" type="ORF">EMCG_06530</name>
</gene>
<sequence length="229" mass="26056">MLAGDTYRRNFTLPVPDPPKSSWFKEDTAEFALQQKALGFNCMNYALDPEPSLYRHTLPNKEYLDAYCTDGLRTEIMFPSCWNGRDLDTPDHKSHVAYPSTVDDGTCPHGFGTRLISLYYETIWNTNGFRGVEGEFTFANGDPTGCGYHADFIEAWEDSILQKAAYQCMNMSGRVEDCPLFILQPQEMQEHCKLRLPEVLTHEQCQIHYNGLPGNVSIIHGPEYAKDKP</sequence>
<dbReference type="PANTHER" id="PTHR43662:SF7">
    <property type="entry name" value="DUF1996 DOMAIN-CONTAINING PROTEIN"/>
    <property type="match status" value="1"/>
</dbReference>
<dbReference type="PANTHER" id="PTHR43662">
    <property type="match status" value="1"/>
</dbReference>
<name>A0A0G2IBZ8_9EURO</name>
<dbReference type="EMBL" id="LCZI01000204">
    <property type="protein sequence ID" value="KKZ67810.1"/>
    <property type="molecule type" value="Genomic_DNA"/>
</dbReference>
<feature type="domain" description="DUF1996" evidence="1">
    <location>
        <begin position="1"/>
        <end position="156"/>
    </location>
</feature>
<evidence type="ECO:0000313" key="3">
    <source>
        <dbReference type="Proteomes" id="UP000034164"/>
    </source>
</evidence>
<dbReference type="AlphaFoldDB" id="A0A0G2IBZ8"/>
<dbReference type="Proteomes" id="UP000034164">
    <property type="component" value="Unassembled WGS sequence"/>
</dbReference>
<dbReference type="VEuPathDB" id="FungiDB:EMCG_06530"/>
<dbReference type="InterPro" id="IPR018535">
    <property type="entry name" value="DUF1996"/>
</dbReference>
<dbReference type="OrthoDB" id="74764at2759"/>
<comment type="caution">
    <text evidence="2">The sequence shown here is derived from an EMBL/GenBank/DDBJ whole genome shotgun (WGS) entry which is preliminary data.</text>
</comment>
<evidence type="ECO:0000313" key="2">
    <source>
        <dbReference type="EMBL" id="KKZ67810.1"/>
    </source>
</evidence>
<protein>
    <recommendedName>
        <fullName evidence="1">DUF1996 domain-containing protein</fullName>
    </recommendedName>
</protein>
<proteinExistence type="predicted"/>
<reference evidence="3" key="1">
    <citation type="journal article" date="2015" name="PLoS Genet.">
        <title>The dynamic genome and transcriptome of the human fungal pathogen Blastomyces and close relative Emmonsia.</title>
        <authorList>
            <person name="Munoz J.F."/>
            <person name="Gauthier G.M."/>
            <person name="Desjardins C.A."/>
            <person name="Gallo J.E."/>
            <person name="Holder J."/>
            <person name="Sullivan T.D."/>
            <person name="Marty A.J."/>
            <person name="Carmen J.C."/>
            <person name="Chen Z."/>
            <person name="Ding L."/>
            <person name="Gujja S."/>
            <person name="Magrini V."/>
            <person name="Misas E."/>
            <person name="Mitreva M."/>
            <person name="Priest M."/>
            <person name="Saif S."/>
            <person name="Whiston E.A."/>
            <person name="Young S."/>
            <person name="Zeng Q."/>
            <person name="Goldman W.E."/>
            <person name="Mardis E.R."/>
            <person name="Taylor J.W."/>
            <person name="McEwen J.G."/>
            <person name="Clay O.K."/>
            <person name="Klein B.S."/>
            <person name="Cuomo C.A."/>
        </authorList>
    </citation>
    <scope>NUCLEOTIDE SEQUENCE [LARGE SCALE GENOMIC DNA]</scope>
    <source>
        <strain evidence="3">UAMH 3008</strain>
    </source>
</reference>
<dbReference type="Pfam" id="PF09362">
    <property type="entry name" value="DUF1996"/>
    <property type="match status" value="1"/>
</dbReference>